<organism evidence="5 6">
    <name type="scientific">Streptomyces chattanoogensis</name>
    <dbReference type="NCBI Taxonomy" id="66876"/>
    <lineage>
        <taxon>Bacteria</taxon>
        <taxon>Bacillati</taxon>
        <taxon>Actinomycetota</taxon>
        <taxon>Actinomycetes</taxon>
        <taxon>Kitasatosporales</taxon>
        <taxon>Streptomycetaceae</taxon>
        <taxon>Streptomyces</taxon>
    </lineage>
</organism>
<reference evidence="6" key="1">
    <citation type="submission" date="2015-07" db="EMBL/GenBank/DDBJ databases">
        <authorList>
            <person name="Ju K.-S."/>
            <person name="Doroghazi J.R."/>
            <person name="Metcalf W.W."/>
        </authorList>
    </citation>
    <scope>NUCLEOTIDE SEQUENCE [LARGE SCALE GENOMIC DNA]</scope>
    <source>
        <strain evidence="6">NRRL ISP-5002</strain>
    </source>
</reference>
<feature type="domain" description="Periplasmic binding protein" evidence="4">
    <location>
        <begin position="44"/>
        <end position="302"/>
    </location>
</feature>
<name>A0A0N0XQ73_9ACTN</name>
<dbReference type="PATRIC" id="fig|66876.3.peg.8752"/>
<dbReference type="AlphaFoldDB" id="A0A0N0XQ73"/>
<evidence type="ECO:0000259" key="4">
    <source>
        <dbReference type="Pfam" id="PF13407"/>
    </source>
</evidence>
<sequence length="366" mass="38092">MNARLRGTAAVLAGLCLLAGPVACGEAGGGHVPGGPASGGAPRIGVLFPDDNWRFRHFDKPLIKKQIHELCPECKVEAVNSQHDVATQQAQMDAMITKRVDALILDANDPKAMRTPVENAHRAGIPVVAYDRLAEGPISGYVSFDGAKVGRLQGEALLKALGKKAHGGQIVMMNGAATDPNSAWFRQGALSVLQGKVRIGKAYNTAGWRPEFANANMSAAIAALGADRIDGVLSANDGLAAGIISALKAAKIDPLPPVTGQDAEIAAIQRILVGEQYMTVLKPFKPEADGAATMAVALARGKTLGGIATHKVDSPTTRGIPAVLLTPVPVTVHTIKDTVIKNGMYTIDQICTPKFAAACAKAGLTR</sequence>
<evidence type="ECO:0000313" key="5">
    <source>
        <dbReference type="EMBL" id="KPC58577.1"/>
    </source>
</evidence>
<feature type="chain" id="PRO_5039584689" evidence="3">
    <location>
        <begin position="25"/>
        <end position="366"/>
    </location>
</feature>
<comment type="subcellular location">
    <subcellularLocation>
        <location evidence="1">Cell envelope</location>
    </subcellularLocation>
</comment>
<dbReference type="SUPFAM" id="SSF53822">
    <property type="entry name" value="Periplasmic binding protein-like I"/>
    <property type="match status" value="1"/>
</dbReference>
<dbReference type="GO" id="GO:0030246">
    <property type="term" value="F:carbohydrate binding"/>
    <property type="evidence" value="ECO:0007669"/>
    <property type="project" value="TreeGrafter"/>
</dbReference>
<dbReference type="Pfam" id="PF13407">
    <property type="entry name" value="Peripla_BP_4"/>
    <property type="match status" value="1"/>
</dbReference>
<evidence type="ECO:0000256" key="3">
    <source>
        <dbReference type="SAM" id="SignalP"/>
    </source>
</evidence>
<keyword evidence="2 3" id="KW-0732">Signal</keyword>
<dbReference type="Proteomes" id="UP000037982">
    <property type="component" value="Unassembled WGS sequence"/>
</dbReference>
<dbReference type="Gene3D" id="3.40.50.2300">
    <property type="match status" value="2"/>
</dbReference>
<dbReference type="InterPro" id="IPR028082">
    <property type="entry name" value="Peripla_BP_I"/>
</dbReference>
<dbReference type="EMBL" id="LGKG01000207">
    <property type="protein sequence ID" value="KPC58577.1"/>
    <property type="molecule type" value="Genomic_DNA"/>
</dbReference>
<comment type="caution">
    <text evidence="5">The sequence shown here is derived from an EMBL/GenBank/DDBJ whole genome shotgun (WGS) entry which is preliminary data.</text>
</comment>
<dbReference type="InterPro" id="IPR050555">
    <property type="entry name" value="Bact_Solute-Bind_Prot2"/>
</dbReference>
<dbReference type="InterPro" id="IPR025997">
    <property type="entry name" value="SBP_2_dom"/>
</dbReference>
<protein>
    <submittedName>
        <fullName evidence="5">ABC transporter substrate-binding protein</fullName>
    </submittedName>
</protein>
<keyword evidence="6" id="KW-1185">Reference proteome</keyword>
<evidence type="ECO:0000256" key="2">
    <source>
        <dbReference type="ARBA" id="ARBA00022729"/>
    </source>
</evidence>
<dbReference type="PANTHER" id="PTHR30036:SF1">
    <property type="entry name" value="D-XYLOSE-BINDING PERIPLASMIC PROTEIN"/>
    <property type="match status" value="1"/>
</dbReference>
<feature type="signal peptide" evidence="3">
    <location>
        <begin position="1"/>
        <end position="24"/>
    </location>
</feature>
<dbReference type="RefSeq" id="WP_053928331.1">
    <property type="nucleotide sequence ID" value="NZ_LGKG01000207.1"/>
</dbReference>
<proteinExistence type="predicted"/>
<dbReference type="GO" id="GO:0030288">
    <property type="term" value="C:outer membrane-bounded periplasmic space"/>
    <property type="evidence" value="ECO:0007669"/>
    <property type="project" value="TreeGrafter"/>
</dbReference>
<evidence type="ECO:0000256" key="1">
    <source>
        <dbReference type="ARBA" id="ARBA00004196"/>
    </source>
</evidence>
<gene>
    <name evidence="5" type="ORF">ADL29_39885</name>
</gene>
<accession>A0A0N0XQ73</accession>
<dbReference type="PANTHER" id="PTHR30036">
    <property type="entry name" value="D-XYLOSE-BINDING PERIPLASMIC PROTEIN"/>
    <property type="match status" value="1"/>
</dbReference>
<evidence type="ECO:0000313" key="6">
    <source>
        <dbReference type="Proteomes" id="UP000037982"/>
    </source>
</evidence>